<accession>A0A4R6KLQ3</accession>
<evidence type="ECO:0000313" key="4">
    <source>
        <dbReference type="Proteomes" id="UP000295388"/>
    </source>
</evidence>
<feature type="signal peptide" evidence="1">
    <location>
        <begin position="1"/>
        <end position="23"/>
    </location>
</feature>
<feature type="chain" id="PRO_5020238883" evidence="1">
    <location>
        <begin position="24"/>
        <end position="208"/>
    </location>
</feature>
<name>A0A4R6KLQ3_9ACTN</name>
<dbReference type="PANTHER" id="PTHR36933">
    <property type="entry name" value="SLL0788 PROTEIN"/>
    <property type="match status" value="1"/>
</dbReference>
<dbReference type="AlphaFoldDB" id="A0A4R6KLQ3"/>
<proteinExistence type="predicted"/>
<dbReference type="PROSITE" id="PS51257">
    <property type="entry name" value="PROKAR_LIPOPROTEIN"/>
    <property type="match status" value="1"/>
</dbReference>
<feature type="domain" description="DUF305" evidence="2">
    <location>
        <begin position="59"/>
        <end position="205"/>
    </location>
</feature>
<evidence type="ECO:0000259" key="2">
    <source>
        <dbReference type="Pfam" id="PF03713"/>
    </source>
</evidence>
<comment type="caution">
    <text evidence="3">The sequence shown here is derived from an EMBL/GenBank/DDBJ whole genome shotgun (WGS) entry which is preliminary data.</text>
</comment>
<dbReference type="InterPro" id="IPR005183">
    <property type="entry name" value="DUF305_CopM-like"/>
</dbReference>
<reference evidence="3 4" key="1">
    <citation type="submission" date="2019-03" db="EMBL/GenBank/DDBJ databases">
        <title>Genomic Encyclopedia of Type Strains, Phase III (KMG-III): the genomes of soil and plant-associated and newly described type strains.</title>
        <authorList>
            <person name="Whitman W."/>
        </authorList>
    </citation>
    <scope>NUCLEOTIDE SEQUENCE [LARGE SCALE GENOMIC DNA]</scope>
    <source>
        <strain evidence="3 4">VKM Ac-2527</strain>
    </source>
</reference>
<gene>
    <name evidence="3" type="ORF">EV643_104220</name>
</gene>
<sequence>MLKLVCVLGVVAGLAGCSSPAPAAAPTSTVPVIVPGTPGGPNKTMTALPTTGATVDPDDVAFLSDMMVHHTQALVMAERARTVAVNPKVKALAERIRVGQEPEIEAMRQLLTARGQTPPPLEHVEHTDHSSMPGMATPAQLAALQQATGKSFDTMFLNLMIKHHEGAVTMGGKQLENGADDRITELAQEVAVTQTKEIATMRAVLKEL</sequence>
<dbReference type="Proteomes" id="UP000295388">
    <property type="component" value="Unassembled WGS sequence"/>
</dbReference>
<dbReference type="OrthoDB" id="26872at2"/>
<keyword evidence="4" id="KW-1185">Reference proteome</keyword>
<organism evidence="3 4">
    <name type="scientific">Kribbella caucasensis</name>
    <dbReference type="NCBI Taxonomy" id="2512215"/>
    <lineage>
        <taxon>Bacteria</taxon>
        <taxon>Bacillati</taxon>
        <taxon>Actinomycetota</taxon>
        <taxon>Actinomycetes</taxon>
        <taxon>Propionibacteriales</taxon>
        <taxon>Kribbellaceae</taxon>
        <taxon>Kribbella</taxon>
    </lineage>
</organism>
<dbReference type="RefSeq" id="WP_133799913.1">
    <property type="nucleotide sequence ID" value="NZ_SNWQ01000004.1"/>
</dbReference>
<dbReference type="PANTHER" id="PTHR36933:SF1">
    <property type="entry name" value="SLL0788 PROTEIN"/>
    <property type="match status" value="1"/>
</dbReference>
<protein>
    <submittedName>
        <fullName evidence="3">Uncharacterized protein (DUF305 family)</fullName>
    </submittedName>
</protein>
<dbReference type="Pfam" id="PF03713">
    <property type="entry name" value="DUF305"/>
    <property type="match status" value="1"/>
</dbReference>
<dbReference type="EMBL" id="SNWQ01000004">
    <property type="protein sequence ID" value="TDO50726.1"/>
    <property type="molecule type" value="Genomic_DNA"/>
</dbReference>
<evidence type="ECO:0000313" key="3">
    <source>
        <dbReference type="EMBL" id="TDO50726.1"/>
    </source>
</evidence>
<dbReference type="InterPro" id="IPR012347">
    <property type="entry name" value="Ferritin-like"/>
</dbReference>
<keyword evidence="1" id="KW-0732">Signal</keyword>
<dbReference type="Gene3D" id="1.20.1260.10">
    <property type="match status" value="1"/>
</dbReference>
<evidence type="ECO:0000256" key="1">
    <source>
        <dbReference type="SAM" id="SignalP"/>
    </source>
</evidence>